<dbReference type="Proteomes" id="UP000729402">
    <property type="component" value="Unassembled WGS sequence"/>
</dbReference>
<dbReference type="EMBL" id="JAAALK010000283">
    <property type="protein sequence ID" value="KAG8070183.1"/>
    <property type="molecule type" value="Genomic_DNA"/>
</dbReference>
<dbReference type="AlphaFoldDB" id="A0A8J5SDY6"/>
<reference evidence="2" key="1">
    <citation type="journal article" date="2021" name="bioRxiv">
        <title>Whole Genome Assembly and Annotation of Northern Wild Rice, Zizania palustris L., Supports a Whole Genome Duplication in the Zizania Genus.</title>
        <authorList>
            <person name="Haas M."/>
            <person name="Kono T."/>
            <person name="Macchietto M."/>
            <person name="Millas R."/>
            <person name="McGilp L."/>
            <person name="Shao M."/>
            <person name="Duquette J."/>
            <person name="Hirsch C.N."/>
            <person name="Kimball J."/>
        </authorList>
    </citation>
    <scope>NUCLEOTIDE SEQUENCE</scope>
    <source>
        <tissue evidence="2">Fresh leaf tissue</tissue>
    </source>
</reference>
<evidence type="ECO:0000256" key="1">
    <source>
        <dbReference type="SAM" id="MobiDB-lite"/>
    </source>
</evidence>
<evidence type="ECO:0000313" key="2">
    <source>
        <dbReference type="EMBL" id="KAG8070183.1"/>
    </source>
</evidence>
<feature type="compositionally biased region" description="Basic and acidic residues" evidence="1">
    <location>
        <begin position="1"/>
        <end position="12"/>
    </location>
</feature>
<protein>
    <submittedName>
        <fullName evidence="2">Uncharacterized protein</fullName>
    </submittedName>
</protein>
<gene>
    <name evidence="2" type="ORF">GUJ93_ZPchr0006g42731</name>
</gene>
<name>A0A8J5SDY6_ZIZPA</name>
<evidence type="ECO:0000313" key="3">
    <source>
        <dbReference type="Proteomes" id="UP000729402"/>
    </source>
</evidence>
<organism evidence="2 3">
    <name type="scientific">Zizania palustris</name>
    <name type="common">Northern wild rice</name>
    <dbReference type="NCBI Taxonomy" id="103762"/>
    <lineage>
        <taxon>Eukaryota</taxon>
        <taxon>Viridiplantae</taxon>
        <taxon>Streptophyta</taxon>
        <taxon>Embryophyta</taxon>
        <taxon>Tracheophyta</taxon>
        <taxon>Spermatophyta</taxon>
        <taxon>Magnoliopsida</taxon>
        <taxon>Liliopsida</taxon>
        <taxon>Poales</taxon>
        <taxon>Poaceae</taxon>
        <taxon>BOP clade</taxon>
        <taxon>Oryzoideae</taxon>
        <taxon>Oryzeae</taxon>
        <taxon>Zizaniinae</taxon>
        <taxon>Zizania</taxon>
    </lineage>
</organism>
<comment type="caution">
    <text evidence="2">The sequence shown here is derived from an EMBL/GenBank/DDBJ whole genome shotgun (WGS) entry which is preliminary data.</text>
</comment>
<accession>A0A8J5SDY6</accession>
<reference evidence="2" key="2">
    <citation type="submission" date="2021-02" db="EMBL/GenBank/DDBJ databases">
        <authorList>
            <person name="Kimball J.A."/>
            <person name="Haas M.W."/>
            <person name="Macchietto M."/>
            <person name="Kono T."/>
            <person name="Duquette J."/>
            <person name="Shao M."/>
        </authorList>
    </citation>
    <scope>NUCLEOTIDE SEQUENCE</scope>
    <source>
        <tissue evidence="2">Fresh leaf tissue</tissue>
    </source>
</reference>
<sequence length="86" mass="9408">MDVLQADHDGAARHHRSREWRGGMALDGNRVVRRDTGGRWAGGVVHWCSGTLAGWGDGGMALRWRHKSRKIARDNGQPGKGPRVAA</sequence>
<keyword evidence="3" id="KW-1185">Reference proteome</keyword>
<feature type="region of interest" description="Disordered" evidence="1">
    <location>
        <begin position="1"/>
        <end position="23"/>
    </location>
</feature>
<proteinExistence type="predicted"/>